<keyword evidence="2" id="KW-1185">Reference proteome</keyword>
<proteinExistence type="predicted"/>
<comment type="caution">
    <text evidence="1">The sequence shown here is derived from an EMBL/GenBank/DDBJ whole genome shotgun (WGS) entry which is preliminary data.</text>
</comment>
<reference evidence="1" key="1">
    <citation type="submission" date="2022-10" db="EMBL/GenBank/DDBJ databases">
        <title>Complete Genome of Trichothecium roseum strain YXFP-22015, a Plant Pathogen Isolated from Citrus.</title>
        <authorList>
            <person name="Wang Y."/>
            <person name="Zhu L."/>
        </authorList>
    </citation>
    <scope>NUCLEOTIDE SEQUENCE</scope>
    <source>
        <strain evidence="1">YXFP-22015</strain>
    </source>
</reference>
<evidence type="ECO:0000313" key="1">
    <source>
        <dbReference type="EMBL" id="KAI9904812.1"/>
    </source>
</evidence>
<dbReference type="Proteomes" id="UP001163324">
    <property type="component" value="Chromosome 1"/>
</dbReference>
<evidence type="ECO:0000313" key="2">
    <source>
        <dbReference type="Proteomes" id="UP001163324"/>
    </source>
</evidence>
<protein>
    <submittedName>
        <fullName evidence="1">Uncharacterized protein</fullName>
    </submittedName>
</protein>
<gene>
    <name evidence="1" type="ORF">N3K66_001341</name>
</gene>
<dbReference type="EMBL" id="CM047940">
    <property type="protein sequence ID" value="KAI9904812.1"/>
    <property type="molecule type" value="Genomic_DNA"/>
</dbReference>
<sequence length="124" mass="13551">MAASTEFPCSLVLTVPFPTQRLASTALQSLQVDKELSPLVRRTLTTVKHDAQGGHDTGLQGGEEGQQQQQALRVEYSATTNRMLRVAVNSFLDSLNLVVEVMQHLDIDVLEHSSSSNKNTKDSS</sequence>
<organism evidence="1 2">
    <name type="scientific">Trichothecium roseum</name>
    <dbReference type="NCBI Taxonomy" id="47278"/>
    <lineage>
        <taxon>Eukaryota</taxon>
        <taxon>Fungi</taxon>
        <taxon>Dikarya</taxon>
        <taxon>Ascomycota</taxon>
        <taxon>Pezizomycotina</taxon>
        <taxon>Sordariomycetes</taxon>
        <taxon>Hypocreomycetidae</taxon>
        <taxon>Hypocreales</taxon>
        <taxon>Hypocreales incertae sedis</taxon>
        <taxon>Trichothecium</taxon>
    </lineage>
</organism>
<accession>A0ACC0VEC2</accession>
<name>A0ACC0VEC2_9HYPO</name>